<sequence length="108" mass="12276">MKYQRDRYDKTKKFFFEHPDELQSFSLFSVLFSIPLFLTGLSIFVLSLPAHTGHDALMTLLVPTFPQQGRFPVSGEASGYVEFRTCKALPFFLRRGQPFGTPVPITVA</sequence>
<keyword evidence="1" id="KW-0812">Transmembrane</keyword>
<dbReference type="Proteomes" id="UP000235914">
    <property type="component" value="Unassembled WGS sequence"/>
</dbReference>
<dbReference type="AlphaFoldDB" id="A0AAP8TA92"/>
<name>A0AAP8TA92_9BACT</name>
<gene>
    <name evidence="2" type="ORF">CXU09_01160</name>
</gene>
<accession>A0AAP8TA92</accession>
<evidence type="ECO:0000313" key="2">
    <source>
        <dbReference type="EMBL" id="PNC57709.1"/>
    </source>
</evidence>
<proteinExistence type="predicted"/>
<evidence type="ECO:0000313" key="3">
    <source>
        <dbReference type="Proteomes" id="UP000235914"/>
    </source>
</evidence>
<reference evidence="2 3" key="1">
    <citation type="journal article" date="2017" name="BMC Genomics">
        <title>Genome sequencing of 39 Akkermansia muciniphila isolates reveals its population structure, genomic and functional diverisity, and global distribution in mammalian gut microbiotas.</title>
        <authorList>
            <person name="Guo X."/>
            <person name="Li S."/>
            <person name="Zhang J."/>
            <person name="Wu F."/>
            <person name="Li X."/>
            <person name="Wu D."/>
            <person name="Zhang M."/>
            <person name="Ou Z."/>
            <person name="Jie Z."/>
            <person name="Yan Q."/>
            <person name="Li P."/>
            <person name="Yi J."/>
            <person name="Peng Y."/>
        </authorList>
    </citation>
    <scope>NUCLEOTIDE SEQUENCE [LARGE SCALE GENOMIC DNA]</scope>
    <source>
        <strain evidence="2 3">GP43</strain>
    </source>
</reference>
<evidence type="ECO:0000256" key="1">
    <source>
        <dbReference type="SAM" id="Phobius"/>
    </source>
</evidence>
<comment type="caution">
    <text evidence="2">The sequence shown here is derived from an EMBL/GenBank/DDBJ whole genome shotgun (WGS) entry which is preliminary data.</text>
</comment>
<feature type="transmembrane region" description="Helical" evidence="1">
    <location>
        <begin position="25"/>
        <end position="48"/>
    </location>
</feature>
<organism evidence="2 3">
    <name type="scientific">Akkermansia muciniphila</name>
    <dbReference type="NCBI Taxonomy" id="239935"/>
    <lineage>
        <taxon>Bacteria</taxon>
        <taxon>Pseudomonadati</taxon>
        <taxon>Verrucomicrobiota</taxon>
        <taxon>Verrucomicrobiia</taxon>
        <taxon>Verrucomicrobiales</taxon>
        <taxon>Akkermansiaceae</taxon>
        <taxon>Akkermansia</taxon>
    </lineage>
</organism>
<dbReference type="EMBL" id="PJKN01000001">
    <property type="protein sequence ID" value="PNC57709.1"/>
    <property type="molecule type" value="Genomic_DNA"/>
</dbReference>
<keyword evidence="1" id="KW-1133">Transmembrane helix</keyword>
<protein>
    <submittedName>
        <fullName evidence="2">Uncharacterized protein</fullName>
    </submittedName>
</protein>
<keyword evidence="1" id="KW-0472">Membrane</keyword>